<dbReference type="InterPro" id="IPR029063">
    <property type="entry name" value="SAM-dependent_MTases_sf"/>
</dbReference>
<comment type="caution">
    <text evidence="5">The sequence shown here is derived from an EMBL/GenBank/DDBJ whole genome shotgun (WGS) entry which is preliminary data.</text>
</comment>
<dbReference type="CDD" id="cd02440">
    <property type="entry name" value="AdoMet_MTases"/>
    <property type="match status" value="1"/>
</dbReference>
<dbReference type="RefSeq" id="WP_111219895.1">
    <property type="nucleotide sequence ID" value="NZ_POTY01000396.1"/>
</dbReference>
<protein>
    <submittedName>
        <fullName evidence="5">Class I SAM-dependent methyltransferase</fullName>
    </submittedName>
</protein>
<gene>
    <name evidence="5" type="ORF">C1I95_32905</name>
</gene>
<feature type="domain" description="Methyltransferase type 11" evidence="4">
    <location>
        <begin position="43"/>
        <end position="131"/>
    </location>
</feature>
<dbReference type="EMBL" id="POTY01000396">
    <property type="protein sequence ID" value="PZG05058.1"/>
    <property type="molecule type" value="Genomic_DNA"/>
</dbReference>
<accession>A0A2W2DYU4</accession>
<dbReference type="InterPro" id="IPR051052">
    <property type="entry name" value="Diverse_substrate_MTase"/>
</dbReference>
<dbReference type="Pfam" id="PF08241">
    <property type="entry name" value="Methyltransf_11"/>
    <property type="match status" value="1"/>
</dbReference>
<evidence type="ECO:0000256" key="2">
    <source>
        <dbReference type="ARBA" id="ARBA00022603"/>
    </source>
</evidence>
<feature type="non-terminal residue" evidence="5">
    <location>
        <position position="222"/>
    </location>
</feature>
<dbReference type="OrthoDB" id="9797252at2"/>
<dbReference type="GO" id="GO:0032259">
    <property type="term" value="P:methylation"/>
    <property type="evidence" value="ECO:0007669"/>
    <property type="project" value="UniProtKB-KW"/>
</dbReference>
<keyword evidence="6" id="KW-1185">Reference proteome</keyword>
<evidence type="ECO:0000313" key="5">
    <source>
        <dbReference type="EMBL" id="PZG05058.1"/>
    </source>
</evidence>
<reference evidence="5 6" key="1">
    <citation type="submission" date="2018-01" db="EMBL/GenBank/DDBJ databases">
        <title>Draft genome sequence of Jishengella sp. NA12.</title>
        <authorList>
            <person name="Sahin N."/>
            <person name="Ay H."/>
            <person name="Saygin H."/>
        </authorList>
    </citation>
    <scope>NUCLEOTIDE SEQUENCE [LARGE SCALE GENOMIC DNA]</scope>
    <source>
        <strain evidence="5 6">NA12</strain>
    </source>
</reference>
<dbReference type="Gene3D" id="3.40.50.150">
    <property type="entry name" value="Vaccinia Virus protein VP39"/>
    <property type="match status" value="1"/>
</dbReference>
<dbReference type="SUPFAM" id="SSF53335">
    <property type="entry name" value="S-adenosyl-L-methionine-dependent methyltransferases"/>
    <property type="match status" value="1"/>
</dbReference>
<dbReference type="PANTHER" id="PTHR44942">
    <property type="entry name" value="METHYLTRANSF_11 DOMAIN-CONTAINING PROTEIN"/>
    <property type="match status" value="1"/>
</dbReference>
<dbReference type="InterPro" id="IPR013216">
    <property type="entry name" value="Methyltransf_11"/>
</dbReference>
<evidence type="ECO:0000256" key="1">
    <source>
        <dbReference type="ARBA" id="ARBA00008361"/>
    </source>
</evidence>
<evidence type="ECO:0000259" key="4">
    <source>
        <dbReference type="Pfam" id="PF08241"/>
    </source>
</evidence>
<dbReference type="Proteomes" id="UP000248924">
    <property type="component" value="Unassembled WGS sequence"/>
</dbReference>
<evidence type="ECO:0000256" key="3">
    <source>
        <dbReference type="ARBA" id="ARBA00022679"/>
    </source>
</evidence>
<evidence type="ECO:0000313" key="6">
    <source>
        <dbReference type="Proteomes" id="UP000248924"/>
    </source>
</evidence>
<organism evidence="5 6">
    <name type="scientific">Micromonospora craterilacus</name>
    <dbReference type="NCBI Taxonomy" id="1655439"/>
    <lineage>
        <taxon>Bacteria</taxon>
        <taxon>Bacillati</taxon>
        <taxon>Actinomycetota</taxon>
        <taxon>Actinomycetes</taxon>
        <taxon>Micromonosporales</taxon>
        <taxon>Micromonosporaceae</taxon>
        <taxon>Micromonospora</taxon>
    </lineage>
</organism>
<comment type="similarity">
    <text evidence="1">Belongs to the methyltransferase superfamily.</text>
</comment>
<dbReference type="GO" id="GO:0008757">
    <property type="term" value="F:S-adenosylmethionine-dependent methyltransferase activity"/>
    <property type="evidence" value="ECO:0007669"/>
    <property type="project" value="InterPro"/>
</dbReference>
<sequence>MTDPTHARSFGVAAADYDRFRPRYPEAALRWALDGIDRPARLVDLAAGTGIVTRGLLALGHRVTAVEPDPGMRAQLAATTTGVPALAGTAEAMPLPDGYADAVLAGQAYHWFDRPAAHAEIARVLRPGGVFAPIWNLRDDRADWVVELSRIAEIGDTVDHLRQTVTDFGDGFTSPEWAEFAHTTPLSRDDLLGLVRTRSHYLTATPARQAEVDREVRQLLDT</sequence>
<keyword evidence="2 5" id="KW-0489">Methyltransferase</keyword>
<proteinExistence type="inferred from homology"/>
<name>A0A2W2DYU4_9ACTN</name>
<dbReference type="PANTHER" id="PTHR44942:SF4">
    <property type="entry name" value="METHYLTRANSFERASE TYPE 11 DOMAIN-CONTAINING PROTEIN"/>
    <property type="match status" value="1"/>
</dbReference>
<keyword evidence="3 5" id="KW-0808">Transferase</keyword>
<dbReference type="AlphaFoldDB" id="A0A2W2DYU4"/>